<reference evidence="1 2" key="1">
    <citation type="submission" date="2014-06" db="EMBL/GenBank/DDBJ databases">
        <title>Draft genome sequence of Bacillus manliponensis JCM 15802 (MCCC 1A00708).</title>
        <authorList>
            <person name="Lai Q."/>
            <person name="Liu Y."/>
            <person name="Shao Z."/>
        </authorList>
    </citation>
    <scope>NUCLEOTIDE SEQUENCE [LARGE SCALE GENOMIC DNA]</scope>
    <source>
        <strain evidence="1 2">JCM 15802</strain>
    </source>
</reference>
<dbReference type="EMBL" id="JOTN01000011">
    <property type="protein sequence ID" value="KEK18868.1"/>
    <property type="molecule type" value="Genomic_DNA"/>
</dbReference>
<sequence>MISKYVVNCLFCEENRDSRHTVVTVAASSNFYALQKVETECKRRFGKGVLLETEIIEMTKPTKKES</sequence>
<dbReference type="AlphaFoldDB" id="A0A073K9C8"/>
<dbReference type="Proteomes" id="UP000027822">
    <property type="component" value="Unassembled WGS sequence"/>
</dbReference>
<evidence type="ECO:0000313" key="1">
    <source>
        <dbReference type="EMBL" id="KEK18868.1"/>
    </source>
</evidence>
<dbReference type="OrthoDB" id="2909452at2"/>
<keyword evidence="2" id="KW-1185">Reference proteome</keyword>
<name>A0A073K9C8_9BACI</name>
<dbReference type="RefSeq" id="WP_034640087.1">
    <property type="nucleotide sequence ID" value="NZ_CBCSJC010000027.1"/>
</dbReference>
<protein>
    <recommendedName>
        <fullName evidence="3">DUF3903 domain-containing protein</fullName>
    </recommendedName>
</protein>
<gene>
    <name evidence="1" type="ORF">BAMA_03585</name>
</gene>
<accession>A0A073K9C8</accession>
<evidence type="ECO:0008006" key="3">
    <source>
        <dbReference type="Google" id="ProtNLM"/>
    </source>
</evidence>
<dbReference type="Pfam" id="PF13043">
    <property type="entry name" value="DUF3903"/>
    <property type="match status" value="1"/>
</dbReference>
<comment type="caution">
    <text evidence="1">The sequence shown here is derived from an EMBL/GenBank/DDBJ whole genome shotgun (WGS) entry which is preliminary data.</text>
</comment>
<evidence type="ECO:0000313" key="2">
    <source>
        <dbReference type="Proteomes" id="UP000027822"/>
    </source>
</evidence>
<proteinExistence type="predicted"/>
<dbReference type="InterPro" id="IPR025000">
    <property type="entry name" value="DUF3903"/>
</dbReference>
<organism evidence="1 2">
    <name type="scientific">Bacillus manliponensis</name>
    <dbReference type="NCBI Taxonomy" id="574376"/>
    <lineage>
        <taxon>Bacteria</taxon>
        <taxon>Bacillati</taxon>
        <taxon>Bacillota</taxon>
        <taxon>Bacilli</taxon>
        <taxon>Bacillales</taxon>
        <taxon>Bacillaceae</taxon>
        <taxon>Bacillus</taxon>
        <taxon>Bacillus cereus group</taxon>
    </lineage>
</organism>